<gene>
    <name evidence="1" type="ORF">PXEA_LOCUS28048</name>
</gene>
<sequence length="119" mass="13506">MHTCIFVCVHVDDDAPLKRFAWFIPTRLPFRLSVTLVLTSSSRQSRRVPLQVVLTCSTNHDFRFFLVENAAQIASNISTTVFFNPTTGSEGAKSLGFEELHSTLRQCLVDRLRYSGNNR</sequence>
<evidence type="ECO:0000313" key="1">
    <source>
        <dbReference type="EMBL" id="VEL34608.1"/>
    </source>
</evidence>
<dbReference type="AlphaFoldDB" id="A0A448XE74"/>
<accession>A0A448XE74</accession>
<name>A0A448XE74_9PLAT</name>
<keyword evidence="2" id="KW-1185">Reference proteome</keyword>
<dbReference type="Proteomes" id="UP000784294">
    <property type="component" value="Unassembled WGS sequence"/>
</dbReference>
<protein>
    <submittedName>
        <fullName evidence="1">Uncharacterized protein</fullName>
    </submittedName>
</protein>
<comment type="caution">
    <text evidence="1">The sequence shown here is derived from an EMBL/GenBank/DDBJ whole genome shotgun (WGS) entry which is preliminary data.</text>
</comment>
<dbReference type="EMBL" id="CAAALY010248011">
    <property type="protein sequence ID" value="VEL34608.1"/>
    <property type="molecule type" value="Genomic_DNA"/>
</dbReference>
<organism evidence="1 2">
    <name type="scientific">Protopolystoma xenopodis</name>
    <dbReference type="NCBI Taxonomy" id="117903"/>
    <lineage>
        <taxon>Eukaryota</taxon>
        <taxon>Metazoa</taxon>
        <taxon>Spiralia</taxon>
        <taxon>Lophotrochozoa</taxon>
        <taxon>Platyhelminthes</taxon>
        <taxon>Monogenea</taxon>
        <taxon>Polyopisthocotylea</taxon>
        <taxon>Polystomatidea</taxon>
        <taxon>Polystomatidae</taxon>
        <taxon>Protopolystoma</taxon>
    </lineage>
</organism>
<proteinExistence type="predicted"/>
<reference evidence="1" key="1">
    <citation type="submission" date="2018-11" db="EMBL/GenBank/DDBJ databases">
        <authorList>
            <consortium name="Pathogen Informatics"/>
        </authorList>
    </citation>
    <scope>NUCLEOTIDE SEQUENCE</scope>
</reference>
<evidence type="ECO:0000313" key="2">
    <source>
        <dbReference type="Proteomes" id="UP000784294"/>
    </source>
</evidence>